<dbReference type="InterPro" id="IPR020449">
    <property type="entry name" value="Tscrpt_reg_AraC-type_HTH"/>
</dbReference>
<feature type="domain" description="Response regulatory" evidence="6">
    <location>
        <begin position="3"/>
        <end position="120"/>
    </location>
</feature>
<dbReference type="PANTHER" id="PTHR43280">
    <property type="entry name" value="ARAC-FAMILY TRANSCRIPTIONAL REGULATOR"/>
    <property type="match status" value="1"/>
</dbReference>
<dbReference type="PROSITE" id="PS00041">
    <property type="entry name" value="HTH_ARAC_FAMILY_1"/>
    <property type="match status" value="1"/>
</dbReference>
<evidence type="ECO:0000256" key="2">
    <source>
        <dbReference type="ARBA" id="ARBA00023125"/>
    </source>
</evidence>
<evidence type="ECO:0000256" key="4">
    <source>
        <dbReference type="PROSITE-ProRule" id="PRU00169"/>
    </source>
</evidence>
<dbReference type="PROSITE" id="PS50110">
    <property type="entry name" value="RESPONSE_REGULATORY"/>
    <property type="match status" value="1"/>
</dbReference>
<dbReference type="SMART" id="SM00342">
    <property type="entry name" value="HTH_ARAC"/>
    <property type="match status" value="1"/>
</dbReference>
<accession>A0A3D9HT33</accession>
<dbReference type="PRINTS" id="PR00032">
    <property type="entry name" value="HTHARAC"/>
</dbReference>
<dbReference type="Gene3D" id="3.40.50.2300">
    <property type="match status" value="1"/>
</dbReference>
<gene>
    <name evidence="7" type="ORF">DFP95_1337</name>
</gene>
<proteinExistence type="predicted"/>
<dbReference type="RefSeq" id="WP_115995735.1">
    <property type="nucleotide sequence ID" value="NZ_QRDY01000033.1"/>
</dbReference>
<dbReference type="PANTHER" id="PTHR43280:SF28">
    <property type="entry name" value="HTH-TYPE TRANSCRIPTIONAL ACTIVATOR RHAS"/>
    <property type="match status" value="1"/>
</dbReference>
<keyword evidence="3" id="KW-0804">Transcription</keyword>
<dbReference type="AlphaFoldDB" id="A0A3D9HT33"/>
<evidence type="ECO:0000313" key="8">
    <source>
        <dbReference type="Proteomes" id="UP000256869"/>
    </source>
</evidence>
<dbReference type="InterPro" id="IPR018060">
    <property type="entry name" value="HTH_AraC"/>
</dbReference>
<evidence type="ECO:0000256" key="1">
    <source>
        <dbReference type="ARBA" id="ARBA00023015"/>
    </source>
</evidence>
<dbReference type="PROSITE" id="PS01124">
    <property type="entry name" value="HTH_ARAC_FAMILY_2"/>
    <property type="match status" value="1"/>
</dbReference>
<dbReference type="InterPro" id="IPR011006">
    <property type="entry name" value="CheY-like_superfamily"/>
</dbReference>
<dbReference type="InterPro" id="IPR001789">
    <property type="entry name" value="Sig_transdc_resp-reg_receiver"/>
</dbReference>
<dbReference type="Gene3D" id="1.10.10.60">
    <property type="entry name" value="Homeodomain-like"/>
    <property type="match status" value="2"/>
</dbReference>
<dbReference type="EMBL" id="QRDY01000033">
    <property type="protein sequence ID" value="RED52609.1"/>
    <property type="molecule type" value="Genomic_DNA"/>
</dbReference>
<dbReference type="GO" id="GO:0003700">
    <property type="term" value="F:DNA-binding transcription factor activity"/>
    <property type="evidence" value="ECO:0007669"/>
    <property type="project" value="InterPro"/>
</dbReference>
<dbReference type="GO" id="GO:0000160">
    <property type="term" value="P:phosphorelay signal transduction system"/>
    <property type="evidence" value="ECO:0007669"/>
    <property type="project" value="InterPro"/>
</dbReference>
<dbReference type="SUPFAM" id="SSF46689">
    <property type="entry name" value="Homeodomain-like"/>
    <property type="match status" value="1"/>
</dbReference>
<dbReference type="SMART" id="SM00448">
    <property type="entry name" value="REC"/>
    <property type="match status" value="1"/>
</dbReference>
<sequence>MYRILIVDDEPVIVEGLLELFLQMKQWDLEVYKAYDGEDALAIAEKTRMDIVMTDIQMPVINGIELQRELRKRWPRCRVIFLTGYDDFSYIQSSIRGGVVDYVLKAEGDEPVIAAIEKAIGQISEELELEQLISSARTQWQQTLPMLRKEYLLELLQGEPAAFGAREERFSELDIPLCPDRPVGIVAGRVDQWREEMGPKDKALFMFAIQNVAEQLFEPDVKGLFLTTAPDRFVWLFQPKSRDDDSLETEVVLGRLESVQAACKQYLKLICSFITGSETCAWEVLSGKYERLTGMFYRGLGIGNEILLSDRRQPAPAEYRDAADLKKVHLLGQYLERKERDSFDRLLEELTISVKERTRGQEGYSLELYAHLSAVFLTYLNRRELLAPFSELLNLNPLYPMSGHKSWDEASDFFRRLAEMSFDRTSDESEKETNEVVRRIHDHVERRLEGDLSLTALSEIVHLTPFYLSRLYKVKTGANLIDYIIAARIDKAKELLIGSSLKIGEIAVRVGYESASYFGRFFKNATGLTPQQYRDSIK</sequence>
<keyword evidence="4" id="KW-0597">Phosphoprotein</keyword>
<dbReference type="SUPFAM" id="SSF52172">
    <property type="entry name" value="CheY-like"/>
    <property type="match status" value="1"/>
</dbReference>
<feature type="modified residue" description="4-aspartylphosphate" evidence="4">
    <location>
        <position position="55"/>
    </location>
</feature>
<dbReference type="OrthoDB" id="2543932at2"/>
<dbReference type="CDD" id="cd17536">
    <property type="entry name" value="REC_YesN-like"/>
    <property type="match status" value="1"/>
</dbReference>
<comment type="caution">
    <text evidence="7">The sequence shown here is derived from an EMBL/GenBank/DDBJ whole genome shotgun (WGS) entry which is preliminary data.</text>
</comment>
<keyword evidence="8" id="KW-1185">Reference proteome</keyword>
<protein>
    <submittedName>
        <fullName evidence="7">Two-component system response regulator YesN</fullName>
    </submittedName>
</protein>
<keyword evidence="2" id="KW-0238">DNA-binding</keyword>
<reference evidence="7 8" key="1">
    <citation type="submission" date="2018-07" db="EMBL/GenBank/DDBJ databases">
        <title>Genomic Encyclopedia of Type Strains, Phase III (KMG-III): the genomes of soil and plant-associated and newly described type strains.</title>
        <authorList>
            <person name="Whitman W."/>
        </authorList>
    </citation>
    <scope>NUCLEOTIDE SEQUENCE [LARGE SCALE GENOMIC DNA]</scope>
    <source>
        <strain evidence="7 8">CECT 8236</strain>
    </source>
</reference>
<dbReference type="GO" id="GO:0043565">
    <property type="term" value="F:sequence-specific DNA binding"/>
    <property type="evidence" value="ECO:0007669"/>
    <property type="project" value="InterPro"/>
</dbReference>
<dbReference type="InterPro" id="IPR009057">
    <property type="entry name" value="Homeodomain-like_sf"/>
</dbReference>
<evidence type="ECO:0000256" key="3">
    <source>
        <dbReference type="ARBA" id="ARBA00023163"/>
    </source>
</evidence>
<dbReference type="Pfam" id="PF00072">
    <property type="entry name" value="Response_reg"/>
    <property type="match status" value="1"/>
</dbReference>
<name>A0A3D9HT33_9BACL</name>
<evidence type="ECO:0000259" key="5">
    <source>
        <dbReference type="PROSITE" id="PS01124"/>
    </source>
</evidence>
<feature type="domain" description="HTH araC/xylS-type" evidence="5">
    <location>
        <begin position="434"/>
        <end position="536"/>
    </location>
</feature>
<evidence type="ECO:0000313" key="7">
    <source>
        <dbReference type="EMBL" id="RED52609.1"/>
    </source>
</evidence>
<dbReference type="InterPro" id="IPR018062">
    <property type="entry name" value="HTH_AraC-typ_CS"/>
</dbReference>
<dbReference type="Pfam" id="PF12833">
    <property type="entry name" value="HTH_18"/>
    <property type="match status" value="1"/>
</dbReference>
<evidence type="ECO:0000259" key="6">
    <source>
        <dbReference type="PROSITE" id="PS50110"/>
    </source>
</evidence>
<keyword evidence="1" id="KW-0805">Transcription regulation</keyword>
<dbReference type="Proteomes" id="UP000256869">
    <property type="component" value="Unassembled WGS sequence"/>
</dbReference>
<organism evidence="7 8">
    <name type="scientific">Cohnella lupini</name>
    <dbReference type="NCBI Taxonomy" id="1294267"/>
    <lineage>
        <taxon>Bacteria</taxon>
        <taxon>Bacillati</taxon>
        <taxon>Bacillota</taxon>
        <taxon>Bacilli</taxon>
        <taxon>Bacillales</taxon>
        <taxon>Paenibacillaceae</taxon>
        <taxon>Cohnella</taxon>
    </lineage>
</organism>